<dbReference type="AlphaFoldDB" id="A0A395RUL1"/>
<sequence>MKEQLQRAEETVKASKNKTEELENKLQKANADIEIATAREEDLKSKLTKAEELLKVHNFTNGHQTPVAFGAPGPISRPRPATVFNHAASKSEQIPQTSMFGSSIQLPAPTQNFWPPIPSTGNMKPQQE</sequence>
<gene>
    <name evidence="2" type="ORF">FLONG3_9876</name>
</gene>
<keyword evidence="3" id="KW-1185">Reference proteome</keyword>
<name>A0A395RUL1_9HYPO</name>
<accession>A0A395RUL1</accession>
<evidence type="ECO:0000313" key="3">
    <source>
        <dbReference type="Proteomes" id="UP000266234"/>
    </source>
</evidence>
<feature type="region of interest" description="Disordered" evidence="1">
    <location>
        <begin position="102"/>
        <end position="128"/>
    </location>
</feature>
<proteinExistence type="predicted"/>
<evidence type="ECO:0000256" key="1">
    <source>
        <dbReference type="SAM" id="MobiDB-lite"/>
    </source>
</evidence>
<dbReference type="Proteomes" id="UP000266234">
    <property type="component" value="Unassembled WGS sequence"/>
</dbReference>
<reference evidence="2 3" key="1">
    <citation type="journal article" date="2018" name="PLoS Pathog.">
        <title>Evolution of structural diversity of trichothecenes, a family of toxins produced by plant pathogenic and entomopathogenic fungi.</title>
        <authorList>
            <person name="Proctor R.H."/>
            <person name="McCormick S.P."/>
            <person name="Kim H.S."/>
            <person name="Cardoza R.E."/>
            <person name="Stanley A.M."/>
            <person name="Lindo L."/>
            <person name="Kelly A."/>
            <person name="Brown D.W."/>
            <person name="Lee T."/>
            <person name="Vaughan M.M."/>
            <person name="Alexander N.J."/>
            <person name="Busman M."/>
            <person name="Gutierrez S."/>
        </authorList>
    </citation>
    <scope>NUCLEOTIDE SEQUENCE [LARGE SCALE GENOMIC DNA]</scope>
    <source>
        <strain evidence="2 3">NRRL 20695</strain>
    </source>
</reference>
<dbReference type="EMBL" id="PXOG01000269">
    <property type="protein sequence ID" value="RGP63489.1"/>
    <property type="molecule type" value="Genomic_DNA"/>
</dbReference>
<evidence type="ECO:0000313" key="2">
    <source>
        <dbReference type="EMBL" id="RGP63489.1"/>
    </source>
</evidence>
<comment type="caution">
    <text evidence="2">The sequence shown here is derived from an EMBL/GenBank/DDBJ whole genome shotgun (WGS) entry which is preliminary data.</text>
</comment>
<feature type="region of interest" description="Disordered" evidence="1">
    <location>
        <begin position="1"/>
        <end position="23"/>
    </location>
</feature>
<protein>
    <submittedName>
        <fullName evidence="2">Uncharacterized protein</fullName>
    </submittedName>
</protein>
<organism evidence="2 3">
    <name type="scientific">Fusarium longipes</name>
    <dbReference type="NCBI Taxonomy" id="694270"/>
    <lineage>
        <taxon>Eukaryota</taxon>
        <taxon>Fungi</taxon>
        <taxon>Dikarya</taxon>
        <taxon>Ascomycota</taxon>
        <taxon>Pezizomycotina</taxon>
        <taxon>Sordariomycetes</taxon>
        <taxon>Hypocreomycetidae</taxon>
        <taxon>Hypocreales</taxon>
        <taxon>Nectriaceae</taxon>
        <taxon>Fusarium</taxon>
    </lineage>
</organism>